<evidence type="ECO:0000313" key="8">
    <source>
        <dbReference type="EMBL" id="CAT04719.1"/>
    </source>
</evidence>
<evidence type="ECO:0000256" key="3">
    <source>
        <dbReference type="ARBA" id="ARBA00022603"/>
    </source>
</evidence>
<dbReference type="GO" id="GO:0043527">
    <property type="term" value="C:tRNA methyltransferase complex"/>
    <property type="evidence" value="ECO:0007669"/>
    <property type="project" value="TreeGrafter"/>
</dbReference>
<comment type="catalytic activity">
    <reaction evidence="1 7">
        <text>guanosine(46) in tRNA + S-adenosyl-L-methionine = N(7)-methylguanosine(46) in tRNA + S-adenosyl-L-homocysteine</text>
        <dbReference type="Rhea" id="RHEA:42708"/>
        <dbReference type="Rhea" id="RHEA-COMP:10188"/>
        <dbReference type="Rhea" id="RHEA-COMP:10189"/>
        <dbReference type="ChEBI" id="CHEBI:57856"/>
        <dbReference type="ChEBI" id="CHEBI:59789"/>
        <dbReference type="ChEBI" id="CHEBI:74269"/>
        <dbReference type="ChEBI" id="CHEBI:74480"/>
        <dbReference type="EC" id="2.1.1.33"/>
    </reaction>
</comment>
<evidence type="ECO:0000256" key="4">
    <source>
        <dbReference type="ARBA" id="ARBA00022679"/>
    </source>
</evidence>
<dbReference type="InterPro" id="IPR003358">
    <property type="entry name" value="tRNA_(Gua-N-7)_MeTrfase_Trmb"/>
</dbReference>
<keyword evidence="4 7" id="KW-0808">Transferase</keyword>
<evidence type="ECO:0000256" key="7">
    <source>
        <dbReference type="HAMAP-Rule" id="MF_01057"/>
    </source>
</evidence>
<dbReference type="AlphaFoldDB" id="C5J5J6"/>
<protein>
    <recommendedName>
        <fullName evidence="7">tRNA (guanine-N(7)-)-methyltransferase</fullName>
        <ecNumber evidence="7">2.1.1.33</ecNumber>
    </recommendedName>
    <alternativeName>
        <fullName evidence="7">tRNA (guanine(46)-N(7))-methyltransferase</fullName>
    </alternativeName>
    <alternativeName>
        <fullName evidence="7">tRNA(m7G46)-methyltransferase</fullName>
    </alternativeName>
</protein>
<comment type="pathway">
    <text evidence="7">tRNA modification; N(7)-methylguanine-tRNA biosynthesis.</text>
</comment>
<keyword evidence="6 7" id="KW-0819">tRNA processing</keyword>
<dbReference type="UniPathway" id="UPA00989"/>
<dbReference type="PANTHER" id="PTHR23417">
    <property type="entry name" value="3-DEOXY-D-MANNO-OCTULOSONIC-ACID TRANSFERASE/TRNA GUANINE-N 7 - -METHYLTRANSFERASE"/>
    <property type="match status" value="1"/>
</dbReference>
<evidence type="ECO:0000256" key="1">
    <source>
        <dbReference type="ARBA" id="ARBA00000142"/>
    </source>
</evidence>
<dbReference type="Gene3D" id="3.40.50.150">
    <property type="entry name" value="Vaccinia Virus protein VP39"/>
    <property type="match status" value="1"/>
</dbReference>
<dbReference type="InterPro" id="IPR029063">
    <property type="entry name" value="SAM-dependent_MTases_sf"/>
</dbReference>
<evidence type="ECO:0000256" key="5">
    <source>
        <dbReference type="ARBA" id="ARBA00022691"/>
    </source>
</evidence>
<feature type="binding site" evidence="7">
    <location>
        <position position="33"/>
    </location>
    <ligand>
        <name>S-adenosyl-L-methionine</name>
        <dbReference type="ChEBI" id="CHEBI:59789"/>
    </ligand>
</feature>
<proteinExistence type="inferred from homology"/>
<reference evidence="9" key="1">
    <citation type="journal article" date="2009" name="BMC Bioinformatics">
        <title>The Mycoplasma conjunctivae genome sequencing, annotation and analysis.</title>
        <authorList>
            <person name="Calderon-Copete S.P."/>
            <person name="Wigger G."/>
            <person name="Wunderlin C."/>
            <person name="Schmidheini T."/>
            <person name="Frey J."/>
            <person name="Quail M.A."/>
            <person name="Falquet L."/>
        </authorList>
    </citation>
    <scope>NUCLEOTIDE SEQUENCE [LARGE SCALE GENOMIC DNA]</scope>
    <source>
        <strain evidence="9">ATCC 25834 / NCTC 10147 / HRC/581</strain>
    </source>
</reference>
<comment type="caution">
    <text evidence="7">Lacks conserved residue(s) required for the propagation of feature annotation.</text>
</comment>
<dbReference type="HAMAP" id="MF_01057">
    <property type="entry name" value="tRNA_methyltr_TrmB"/>
    <property type="match status" value="1"/>
</dbReference>
<evidence type="ECO:0000313" key="9">
    <source>
        <dbReference type="Proteomes" id="UP000001491"/>
    </source>
</evidence>
<gene>
    <name evidence="7 8" type="primary">trmB</name>
    <name evidence="8" type="ordered locus">MCJ_000410</name>
</gene>
<dbReference type="PROSITE" id="PS51625">
    <property type="entry name" value="SAM_MT_TRMB"/>
    <property type="match status" value="1"/>
</dbReference>
<dbReference type="EMBL" id="FM864216">
    <property type="protein sequence ID" value="CAT04719.1"/>
    <property type="molecule type" value="Genomic_DNA"/>
</dbReference>
<dbReference type="SUPFAM" id="SSF53335">
    <property type="entry name" value="S-adenosyl-L-methionine-dependent methyltransferases"/>
    <property type="match status" value="1"/>
</dbReference>
<comment type="similarity">
    <text evidence="7">Belongs to the class I-like SAM-binding methyltransferase superfamily. TrmB family.</text>
</comment>
<sequence length="205" mass="24064">MRLKNIPDAKERLEKSGLLIKKPINLNTNWIIEVGMGKGEMLTQMAYQNPNINFLGIEKFPSAAVKAIKFAKTFKLQNFYILVEDITKILEISNGKVDQIWLTFSDPWPKKKHAKRRLTHKNYLEIYKQLLTKDGKLRLKTDNDQFFEFSKESLSENGWKILYETIDIQQSYFAQTNIQTGYEKKWSQKNKNINYLEATFKSVNS</sequence>
<dbReference type="PANTHER" id="PTHR23417:SF14">
    <property type="entry name" value="PENTACOTRIPEPTIDE-REPEAT REGION OF PRORP DOMAIN-CONTAINING PROTEIN"/>
    <property type="match status" value="1"/>
</dbReference>
<feature type="binding site" evidence="7">
    <location>
        <position position="85"/>
    </location>
    <ligand>
        <name>S-adenosyl-L-methionine</name>
        <dbReference type="ChEBI" id="CHEBI:59789"/>
    </ligand>
</feature>
<dbReference type="EC" id="2.1.1.33" evidence="7"/>
<feature type="binding site" evidence="7">
    <location>
        <position position="106"/>
    </location>
    <ligand>
        <name>S-adenosyl-L-methionine</name>
        <dbReference type="ChEBI" id="CHEBI:59789"/>
    </ligand>
</feature>
<comment type="function">
    <text evidence="2 7">Catalyzes the formation of N(7)-methylguanine at position 46 (m7G46) in tRNA.</text>
</comment>
<dbReference type="HOGENOM" id="CLU_050910_2_1_14"/>
<dbReference type="KEGG" id="mco:MCJ_000410"/>
<dbReference type="NCBIfam" id="TIGR00091">
    <property type="entry name" value="tRNA (guanosine(46)-N7)-methyltransferase TrmB"/>
    <property type="match status" value="1"/>
</dbReference>
<evidence type="ECO:0000256" key="2">
    <source>
        <dbReference type="ARBA" id="ARBA00003015"/>
    </source>
</evidence>
<keyword evidence="9" id="KW-1185">Reference proteome</keyword>
<dbReference type="Proteomes" id="UP000001491">
    <property type="component" value="Chromosome"/>
</dbReference>
<evidence type="ECO:0000256" key="6">
    <source>
        <dbReference type="ARBA" id="ARBA00022694"/>
    </source>
</evidence>
<accession>C5J5J6</accession>
<dbReference type="Pfam" id="PF02390">
    <property type="entry name" value="Methyltransf_4"/>
    <property type="match status" value="1"/>
</dbReference>
<dbReference type="GO" id="GO:0008176">
    <property type="term" value="F:tRNA (guanine(46)-N7)-methyltransferase activity"/>
    <property type="evidence" value="ECO:0007669"/>
    <property type="project" value="UniProtKB-UniRule"/>
</dbReference>
<feature type="binding site" evidence="7">
    <location>
        <begin position="180"/>
        <end position="183"/>
    </location>
    <ligand>
        <name>substrate</name>
    </ligand>
</feature>
<feature type="binding site" evidence="7">
    <location>
        <position position="110"/>
    </location>
    <ligand>
        <name>substrate</name>
    </ligand>
</feature>
<organism evidence="8 9">
    <name type="scientific">Mesomycoplasma conjunctivae (strain ATCC 25834 / NCTC 10147 / HRC/581)</name>
    <name type="common">Mycoplasma conjunctivae</name>
    <dbReference type="NCBI Taxonomy" id="572263"/>
    <lineage>
        <taxon>Bacteria</taxon>
        <taxon>Bacillati</taxon>
        <taxon>Mycoplasmatota</taxon>
        <taxon>Mycoplasmoidales</taxon>
        <taxon>Metamycoplasmataceae</taxon>
        <taxon>Mesomycoplasma</taxon>
    </lineage>
</organism>
<feature type="binding site" evidence="7">
    <location>
        <position position="142"/>
    </location>
    <ligand>
        <name>substrate</name>
    </ligand>
</feature>
<keyword evidence="5 7" id="KW-0949">S-adenosyl-L-methionine</keyword>
<name>C5J5J6_MESCH</name>
<keyword evidence="3 7" id="KW-0489">Methyltransferase</keyword>
<dbReference type="eggNOG" id="COG0220">
    <property type="taxonomic scope" value="Bacteria"/>
</dbReference>
<dbReference type="NCBIfam" id="NF001080">
    <property type="entry name" value="PRK00121.2-2"/>
    <property type="match status" value="1"/>
</dbReference>
<feature type="binding site" evidence="7">
    <location>
        <position position="58"/>
    </location>
    <ligand>
        <name>S-adenosyl-L-methionine</name>
        <dbReference type="ChEBI" id="CHEBI:59789"/>
    </ligand>
</feature>
<dbReference type="InterPro" id="IPR055361">
    <property type="entry name" value="tRNA_methyltr_TrmB_bact"/>
</dbReference>
<dbReference type="CDD" id="cd02440">
    <property type="entry name" value="AdoMet_MTases"/>
    <property type="match status" value="1"/>
</dbReference>